<gene>
    <name evidence="2" type="ORF">DRP43_02680</name>
</gene>
<evidence type="ECO:0000259" key="1">
    <source>
        <dbReference type="Pfam" id="PF13240"/>
    </source>
</evidence>
<organism evidence="2 3">
    <name type="scientific">candidate division TA06 bacterium</name>
    <dbReference type="NCBI Taxonomy" id="2250710"/>
    <lineage>
        <taxon>Bacteria</taxon>
        <taxon>Bacteria division TA06</taxon>
    </lineage>
</organism>
<dbReference type="Pfam" id="PF13240">
    <property type="entry name" value="Zn_Ribbon_1"/>
    <property type="match status" value="1"/>
</dbReference>
<comment type="caution">
    <text evidence="2">The sequence shown here is derived from an EMBL/GenBank/DDBJ whole genome shotgun (WGS) entry which is preliminary data.</text>
</comment>
<dbReference type="Proteomes" id="UP000271125">
    <property type="component" value="Unassembled WGS sequence"/>
</dbReference>
<protein>
    <recommendedName>
        <fullName evidence="1">Zinc-ribbon domain-containing protein</fullName>
    </recommendedName>
</protein>
<reference evidence="2 3" key="1">
    <citation type="submission" date="2018-06" db="EMBL/GenBank/DDBJ databases">
        <title>Extensive metabolic versatility and redundancy in microbially diverse, dynamic hydrothermal sediments.</title>
        <authorList>
            <person name="Dombrowski N."/>
            <person name="Teske A."/>
            <person name="Baker B.J."/>
        </authorList>
    </citation>
    <scope>NUCLEOTIDE SEQUENCE [LARGE SCALE GENOMIC DNA]</scope>
    <source>
        <strain evidence="2">B10_G13</strain>
    </source>
</reference>
<accession>A0A660SML4</accession>
<dbReference type="Gene3D" id="4.10.1060.50">
    <property type="match status" value="1"/>
</dbReference>
<evidence type="ECO:0000313" key="3">
    <source>
        <dbReference type="Proteomes" id="UP000271125"/>
    </source>
</evidence>
<feature type="domain" description="Zinc-ribbon" evidence="1">
    <location>
        <begin position="3"/>
        <end position="24"/>
    </location>
</feature>
<evidence type="ECO:0000313" key="2">
    <source>
        <dbReference type="EMBL" id="RKX71190.1"/>
    </source>
</evidence>
<proteinExistence type="predicted"/>
<dbReference type="AlphaFoldDB" id="A0A660SML4"/>
<dbReference type="InterPro" id="IPR026870">
    <property type="entry name" value="Zinc_ribbon_dom"/>
</dbReference>
<sequence length="255" mass="29190">MIKCNKCGAKLPNNAKFCTECGSTVEIKRIKIKIAIFIFFIIFIFIATVLFFINRRIAPERSEQHMYFKEIDAAMDINNPIVRDFVSDIIGRFPGDTGINRICSIFDYLCKKWKIVDYSKGIDYISPASNSISNGLTGDYDDFAILIASVIELLDGKTRIILASNDSISHVYTEVFVGNDNKYVIKVVREHYKCFIDKIFGFPSIDKVYCRIDSKGRIWLNLDIKNRYAGGLYFDSKREHIFYPSKKNITTGKSG</sequence>
<name>A0A660SML4_UNCT6</name>
<dbReference type="EMBL" id="QNBD01000100">
    <property type="protein sequence ID" value="RKX71190.1"/>
    <property type="molecule type" value="Genomic_DNA"/>
</dbReference>
<dbReference type="InterPro" id="IPR038587">
    <property type="entry name" value="Ribosomal_eL40_sf"/>
</dbReference>